<proteinExistence type="predicted"/>
<keyword evidence="2" id="KW-1185">Reference proteome</keyword>
<reference evidence="1 2" key="1">
    <citation type="journal article" date="2019" name="Nat. Ecol. Evol.">
        <title>Megaphylogeny resolves global patterns of mushroom evolution.</title>
        <authorList>
            <person name="Varga T."/>
            <person name="Krizsan K."/>
            <person name="Foldi C."/>
            <person name="Dima B."/>
            <person name="Sanchez-Garcia M."/>
            <person name="Sanchez-Ramirez S."/>
            <person name="Szollosi G.J."/>
            <person name="Szarkandi J.G."/>
            <person name="Papp V."/>
            <person name="Albert L."/>
            <person name="Andreopoulos W."/>
            <person name="Angelini C."/>
            <person name="Antonin V."/>
            <person name="Barry K.W."/>
            <person name="Bougher N.L."/>
            <person name="Buchanan P."/>
            <person name="Buyck B."/>
            <person name="Bense V."/>
            <person name="Catcheside P."/>
            <person name="Chovatia M."/>
            <person name="Cooper J."/>
            <person name="Damon W."/>
            <person name="Desjardin D."/>
            <person name="Finy P."/>
            <person name="Geml J."/>
            <person name="Haridas S."/>
            <person name="Hughes K."/>
            <person name="Justo A."/>
            <person name="Karasinski D."/>
            <person name="Kautmanova I."/>
            <person name="Kiss B."/>
            <person name="Kocsube S."/>
            <person name="Kotiranta H."/>
            <person name="LaButti K.M."/>
            <person name="Lechner B.E."/>
            <person name="Liimatainen K."/>
            <person name="Lipzen A."/>
            <person name="Lukacs Z."/>
            <person name="Mihaltcheva S."/>
            <person name="Morgado L.N."/>
            <person name="Niskanen T."/>
            <person name="Noordeloos M.E."/>
            <person name="Ohm R.A."/>
            <person name="Ortiz-Santana B."/>
            <person name="Ovrebo C."/>
            <person name="Racz N."/>
            <person name="Riley R."/>
            <person name="Savchenko A."/>
            <person name="Shiryaev A."/>
            <person name="Soop K."/>
            <person name="Spirin V."/>
            <person name="Szebenyi C."/>
            <person name="Tomsovsky M."/>
            <person name="Tulloss R.E."/>
            <person name="Uehling J."/>
            <person name="Grigoriev I.V."/>
            <person name="Vagvolgyi C."/>
            <person name="Papp T."/>
            <person name="Martin F.M."/>
            <person name="Miettinen O."/>
            <person name="Hibbett D.S."/>
            <person name="Nagy L.G."/>
        </authorList>
    </citation>
    <scope>NUCLEOTIDE SEQUENCE [LARGE SCALE GENOMIC DNA]</scope>
    <source>
        <strain evidence="1 2">NL-1719</strain>
    </source>
</reference>
<accession>A0ACD2ZXS3</accession>
<gene>
    <name evidence="1" type="ORF">BDN72DRAFT_866115</name>
</gene>
<organism evidence="1 2">
    <name type="scientific">Pluteus cervinus</name>
    <dbReference type="NCBI Taxonomy" id="181527"/>
    <lineage>
        <taxon>Eukaryota</taxon>
        <taxon>Fungi</taxon>
        <taxon>Dikarya</taxon>
        <taxon>Basidiomycota</taxon>
        <taxon>Agaricomycotina</taxon>
        <taxon>Agaricomycetes</taxon>
        <taxon>Agaricomycetidae</taxon>
        <taxon>Agaricales</taxon>
        <taxon>Pluteineae</taxon>
        <taxon>Pluteaceae</taxon>
        <taxon>Pluteus</taxon>
    </lineage>
</organism>
<feature type="non-terminal residue" evidence="1">
    <location>
        <position position="598"/>
    </location>
</feature>
<evidence type="ECO:0000313" key="1">
    <source>
        <dbReference type="EMBL" id="TFK58230.1"/>
    </source>
</evidence>
<protein>
    <submittedName>
        <fullName evidence="1">Uncharacterized protein</fullName>
    </submittedName>
</protein>
<sequence>NVDELLPRKPRTRLLFALQLQRVEVKEEDIEETIQESPSLADTELLSEPVTNDPTSGENAGPITHLAESTHEDIPDDAQSEQGGHENLGDDTILVGSGDHQEHSTTPRRFSEVPRSQIQQIAAEALASEEDVVGNGQMEREELPDLQGSRDPPQTPPARRIRRHSVLTPENPSQFGTDQLSKRLKLVKRTVMNWFTIANHIASNSACPSYRPWAFGGFHVLSTANHLTLSYNDFYRFKPLDEEVIAAIIGWGRSNFTLWPPERLLFGRWNHRQLVPKQVQKLKKGFKDGINCYGPGNAIPIVLKLSQLRKATCQNPFVRPDEIPEFGLKDIEGVLQAANGQHRYAALMEMLKEIREAKAKGKSKPGDEEVTGDWLFTFLDVDKLSLEALQHISKNSIETVFTATKDEKIITVLTGLRNKTTFKEREEYLAAQLRKSGYSKMRRIFKAPRVCQMLVDMMDFGFHFPRAPGFTLKWLEQEVVDTFGALYAYIFELDRNILLRLNSPSKDFPSSSDVQQAIRNLKGPAPRIAINQLTEWRSKFDTAPLGSTIPWFDLMPALNELYLQHFQLNDTTIGTARGNRKLRAYRSGWVVFVKKHAS</sequence>
<evidence type="ECO:0000313" key="2">
    <source>
        <dbReference type="Proteomes" id="UP000308600"/>
    </source>
</evidence>
<name>A0ACD2ZXS3_9AGAR</name>
<feature type="non-terminal residue" evidence="1">
    <location>
        <position position="1"/>
    </location>
</feature>
<dbReference type="EMBL" id="ML209527">
    <property type="protein sequence ID" value="TFK58230.1"/>
    <property type="molecule type" value="Genomic_DNA"/>
</dbReference>
<dbReference type="Proteomes" id="UP000308600">
    <property type="component" value="Unassembled WGS sequence"/>
</dbReference>